<reference evidence="2" key="1">
    <citation type="journal article" date="2014" name="Int. J. Syst. Evol. Microbiol.">
        <title>Complete genome sequence of Corynebacterium casei LMG S-19264T (=DSM 44701T), isolated from a smear-ripened cheese.</title>
        <authorList>
            <consortium name="US DOE Joint Genome Institute (JGI-PGF)"/>
            <person name="Walter F."/>
            <person name="Albersmeier A."/>
            <person name="Kalinowski J."/>
            <person name="Ruckert C."/>
        </authorList>
    </citation>
    <scope>NUCLEOTIDE SEQUENCE</scope>
    <source>
        <strain evidence="2">JCM 12289</strain>
    </source>
</reference>
<dbReference type="RefSeq" id="WP_244702041.1">
    <property type="nucleotide sequence ID" value="NZ_BAAADN010000051.1"/>
</dbReference>
<dbReference type="AlphaFoldDB" id="A0AAV3SJ48"/>
<keyword evidence="4" id="KW-1185">Reference proteome</keyword>
<gene>
    <name evidence="2" type="ORF">GCM10008985_30510</name>
    <name evidence="3" type="ORF">MUK72_13535</name>
</gene>
<evidence type="ECO:0000259" key="1">
    <source>
        <dbReference type="Pfam" id="PF26417"/>
    </source>
</evidence>
<organism evidence="2 5">
    <name type="scientific">Halococcus dombrowskii</name>
    <dbReference type="NCBI Taxonomy" id="179637"/>
    <lineage>
        <taxon>Archaea</taxon>
        <taxon>Methanobacteriati</taxon>
        <taxon>Methanobacteriota</taxon>
        <taxon>Stenosarchaea group</taxon>
        <taxon>Halobacteria</taxon>
        <taxon>Halobacteriales</taxon>
        <taxon>Halococcaceae</taxon>
        <taxon>Halococcus</taxon>
    </lineage>
</organism>
<dbReference type="InterPro" id="IPR058425">
    <property type="entry name" value="DUF8112"/>
</dbReference>
<evidence type="ECO:0000313" key="2">
    <source>
        <dbReference type="EMBL" id="GAA0471539.1"/>
    </source>
</evidence>
<reference evidence="2" key="3">
    <citation type="submission" date="2023-12" db="EMBL/GenBank/DDBJ databases">
        <authorList>
            <person name="Sun Q."/>
            <person name="Inoue M."/>
        </authorList>
    </citation>
    <scope>NUCLEOTIDE SEQUENCE</scope>
    <source>
        <strain evidence="2">JCM 12289</strain>
    </source>
</reference>
<dbReference type="Proteomes" id="UP001500962">
    <property type="component" value="Unassembled WGS sequence"/>
</dbReference>
<feature type="domain" description="DUF8112" evidence="1">
    <location>
        <begin position="12"/>
        <end position="110"/>
    </location>
</feature>
<dbReference type="EMBL" id="BAAADN010000051">
    <property type="protein sequence ID" value="GAA0471539.1"/>
    <property type="molecule type" value="Genomic_DNA"/>
</dbReference>
<reference evidence="3" key="2">
    <citation type="submission" date="2022-04" db="EMBL/GenBank/DDBJ databases">
        <title>Sequencing and genomic assembly of Halococcus dombrowskii.</title>
        <authorList>
            <person name="Lim S.W."/>
            <person name="MacLea K.S."/>
        </authorList>
    </citation>
    <scope>NUCLEOTIDE SEQUENCE</scope>
    <source>
        <strain evidence="3">H4</strain>
    </source>
</reference>
<accession>A0AAV3SJ48</accession>
<sequence>MTARNGDHVVTTISTTPQQALSGTAIGTGSFAQCASCQCSIGEGSTVALRAHRFTDEARWTTAAIHCSHCLSEHGTITTPTTGAAEIVITGRLILRGDAATQSHRLVFTADEGPEAVLDYSSPDDAH</sequence>
<dbReference type="Pfam" id="PF26417">
    <property type="entry name" value="DUF8112"/>
    <property type="match status" value="1"/>
</dbReference>
<dbReference type="Proteomes" id="UP000830542">
    <property type="component" value="Chromosome"/>
</dbReference>
<dbReference type="KEGG" id="hdo:MUK72_13535"/>
<name>A0AAV3SJ48_HALDO</name>
<evidence type="ECO:0000313" key="5">
    <source>
        <dbReference type="Proteomes" id="UP001500962"/>
    </source>
</evidence>
<proteinExistence type="predicted"/>
<dbReference type="GeneID" id="71762889"/>
<dbReference type="EMBL" id="CP095005">
    <property type="protein sequence ID" value="UOO94979.1"/>
    <property type="molecule type" value="Genomic_DNA"/>
</dbReference>
<evidence type="ECO:0000313" key="3">
    <source>
        <dbReference type="EMBL" id="UOO94979.1"/>
    </source>
</evidence>
<protein>
    <recommendedName>
        <fullName evidence="1">DUF8112 domain-containing protein</fullName>
    </recommendedName>
</protein>
<evidence type="ECO:0000313" key="4">
    <source>
        <dbReference type="Proteomes" id="UP000830542"/>
    </source>
</evidence>